<feature type="active site" evidence="6">
    <location>
        <position position="81"/>
    </location>
</feature>
<dbReference type="SUPFAM" id="SSF53335">
    <property type="entry name" value="S-adenosyl-L-methionine-dependent methyltransferases"/>
    <property type="match status" value="1"/>
</dbReference>
<dbReference type="InterPro" id="IPR050390">
    <property type="entry name" value="C5-Methyltransferase"/>
</dbReference>
<dbReference type="EC" id="2.1.1.37" evidence="1"/>
<keyword evidence="5" id="KW-0680">Restriction system</keyword>
<name>A0AAP7CCT6_9CORY</name>
<dbReference type="GO" id="GO:0032259">
    <property type="term" value="P:methylation"/>
    <property type="evidence" value="ECO:0007669"/>
    <property type="project" value="UniProtKB-KW"/>
</dbReference>
<dbReference type="AlphaFoldDB" id="A0AAP7CCT6"/>
<protein>
    <recommendedName>
        <fullName evidence="1">DNA (cytosine-5-)-methyltransferase</fullName>
        <ecNumber evidence="1">2.1.1.37</ecNumber>
    </recommendedName>
</protein>
<comment type="similarity">
    <text evidence="6">Belongs to the class I-like SAM-binding methyltransferase superfamily. C5-methyltransferase family.</text>
</comment>
<evidence type="ECO:0000256" key="2">
    <source>
        <dbReference type="ARBA" id="ARBA00022603"/>
    </source>
</evidence>
<dbReference type="Gene3D" id="3.40.50.150">
    <property type="entry name" value="Vaccinia Virus protein VP39"/>
    <property type="match status" value="1"/>
</dbReference>
<evidence type="ECO:0000256" key="6">
    <source>
        <dbReference type="PROSITE-ProRule" id="PRU01016"/>
    </source>
</evidence>
<dbReference type="GO" id="GO:0003677">
    <property type="term" value="F:DNA binding"/>
    <property type="evidence" value="ECO:0007669"/>
    <property type="project" value="TreeGrafter"/>
</dbReference>
<evidence type="ECO:0000256" key="1">
    <source>
        <dbReference type="ARBA" id="ARBA00011975"/>
    </source>
</evidence>
<dbReference type="PROSITE" id="PS00095">
    <property type="entry name" value="C5_MTASE_2"/>
    <property type="match status" value="1"/>
</dbReference>
<dbReference type="GO" id="GO:0044027">
    <property type="term" value="P:negative regulation of gene expression via chromosomal CpG island methylation"/>
    <property type="evidence" value="ECO:0007669"/>
    <property type="project" value="TreeGrafter"/>
</dbReference>
<dbReference type="RefSeq" id="WP_070829532.1">
    <property type="nucleotide sequence ID" value="NZ_JAAUVV010000015.1"/>
</dbReference>
<evidence type="ECO:0000313" key="7">
    <source>
        <dbReference type="EMBL" id="NJJ04309.1"/>
    </source>
</evidence>
<keyword evidence="4 6" id="KW-0949">S-adenosyl-L-methionine</keyword>
<dbReference type="GO" id="GO:0003886">
    <property type="term" value="F:DNA (cytosine-5-)-methyltransferase activity"/>
    <property type="evidence" value="ECO:0007669"/>
    <property type="project" value="UniProtKB-EC"/>
</dbReference>
<gene>
    <name evidence="7" type="ORF">HC138_08115</name>
</gene>
<dbReference type="EMBL" id="JAAUVV010000015">
    <property type="protein sequence ID" value="NJJ04309.1"/>
    <property type="molecule type" value="Genomic_DNA"/>
</dbReference>
<dbReference type="GO" id="GO:0009307">
    <property type="term" value="P:DNA restriction-modification system"/>
    <property type="evidence" value="ECO:0007669"/>
    <property type="project" value="UniProtKB-KW"/>
</dbReference>
<sequence>MKSIELFAGGGGLLLGSSLAGFHHLAAAEWNKWATATLRNNISDGYPLIQGLEVIEGDVRSINWNQFNKHEIDLVSGGPPCQPFSMGGKAKADNDPRDMFPAMTAAVADLKPRAFIVENVKGLTRAAFTDYFSFIKLRLNYPMVRARQGESWLEHYKRLKQVDNTGGAQDLEYDVVTTIVNAADYGVPQHRHRVFMVGFRSDIETGWSFPEPTHSGTALQQTQISGEYWERHKTPQRDQVVLQRPGKGNPNLKPWLTVRDALETMPEPRQDGTPGWLDHRFQPGARVYPGHTGSYIDEPSKALKAGAHGVPGGENMIRFPDGSVRYFSIREAARIQTFPDGYALHGAWGEAMRQLGNAVPVRLGRAVAESVAEHLALDTAIKQRKFTDLPLVKAVV</sequence>
<accession>A0AAP7CCT6</accession>
<keyword evidence="3 6" id="KW-0808">Transferase</keyword>
<dbReference type="PROSITE" id="PS51679">
    <property type="entry name" value="SAM_MT_C5"/>
    <property type="match status" value="1"/>
</dbReference>
<dbReference type="Gene3D" id="3.90.120.10">
    <property type="entry name" value="DNA Methylase, subunit A, domain 2"/>
    <property type="match status" value="1"/>
</dbReference>
<organism evidence="7 8">
    <name type="scientific">Corynebacterium coyleae</name>
    <dbReference type="NCBI Taxonomy" id="53374"/>
    <lineage>
        <taxon>Bacteria</taxon>
        <taxon>Bacillati</taxon>
        <taxon>Actinomycetota</taxon>
        <taxon>Actinomycetes</taxon>
        <taxon>Mycobacteriales</taxon>
        <taxon>Corynebacteriaceae</taxon>
        <taxon>Corynebacterium</taxon>
    </lineage>
</organism>
<dbReference type="PANTHER" id="PTHR10629">
    <property type="entry name" value="CYTOSINE-SPECIFIC METHYLTRANSFERASE"/>
    <property type="match status" value="1"/>
</dbReference>
<evidence type="ECO:0000256" key="3">
    <source>
        <dbReference type="ARBA" id="ARBA00022679"/>
    </source>
</evidence>
<evidence type="ECO:0000256" key="5">
    <source>
        <dbReference type="ARBA" id="ARBA00022747"/>
    </source>
</evidence>
<dbReference type="InterPro" id="IPR001525">
    <property type="entry name" value="C5_MeTfrase"/>
</dbReference>
<dbReference type="Proteomes" id="UP000591626">
    <property type="component" value="Unassembled WGS sequence"/>
</dbReference>
<dbReference type="PRINTS" id="PR00105">
    <property type="entry name" value="C5METTRFRASE"/>
</dbReference>
<dbReference type="PANTHER" id="PTHR10629:SF52">
    <property type="entry name" value="DNA (CYTOSINE-5)-METHYLTRANSFERASE 1"/>
    <property type="match status" value="1"/>
</dbReference>
<dbReference type="PROSITE" id="PS00094">
    <property type="entry name" value="C5_MTASE_1"/>
    <property type="match status" value="1"/>
</dbReference>
<proteinExistence type="inferred from homology"/>
<comment type="caution">
    <text evidence="7">The sequence shown here is derived from an EMBL/GenBank/DDBJ whole genome shotgun (WGS) entry which is preliminary data.</text>
</comment>
<dbReference type="InterPro" id="IPR029063">
    <property type="entry name" value="SAM-dependent_MTases_sf"/>
</dbReference>
<dbReference type="InterPro" id="IPR031303">
    <property type="entry name" value="C5_meth_CS"/>
</dbReference>
<evidence type="ECO:0000313" key="8">
    <source>
        <dbReference type="Proteomes" id="UP000591626"/>
    </source>
</evidence>
<evidence type="ECO:0000256" key="4">
    <source>
        <dbReference type="ARBA" id="ARBA00022691"/>
    </source>
</evidence>
<keyword evidence="2 6" id="KW-0489">Methyltransferase</keyword>
<dbReference type="InterPro" id="IPR018117">
    <property type="entry name" value="C5_DNA_meth_AS"/>
</dbReference>
<dbReference type="Pfam" id="PF00145">
    <property type="entry name" value="DNA_methylase"/>
    <property type="match status" value="2"/>
</dbReference>
<reference evidence="7 8" key="1">
    <citation type="submission" date="2020-03" db="EMBL/GenBank/DDBJ databases">
        <title>Draft genome sequences of bacterial isolates from the female urobiome.</title>
        <authorList>
            <person name="Miller-Ensminger T."/>
            <person name="Wolfe A.J."/>
            <person name="Putonti C."/>
        </authorList>
    </citation>
    <scope>NUCLEOTIDE SEQUENCE [LARGE SCALE GENOMIC DNA]</scope>
    <source>
        <strain evidence="7 8">UMB8490</strain>
    </source>
</reference>